<dbReference type="EMBL" id="CABHNI010000047">
    <property type="protein sequence ID" value="VUX18165.1"/>
    <property type="molecule type" value="Genomic_DNA"/>
</dbReference>
<dbReference type="CDD" id="cd01392">
    <property type="entry name" value="HTH_LacI"/>
    <property type="match status" value="1"/>
</dbReference>
<evidence type="ECO:0000259" key="5">
    <source>
        <dbReference type="PROSITE" id="PS50932"/>
    </source>
</evidence>
<dbReference type="Pfam" id="PF00356">
    <property type="entry name" value="LacI"/>
    <property type="match status" value="1"/>
</dbReference>
<keyword evidence="1" id="KW-0678">Repressor</keyword>
<dbReference type="SMART" id="SM00354">
    <property type="entry name" value="HTH_LACI"/>
    <property type="match status" value="1"/>
</dbReference>
<dbReference type="PANTHER" id="PTHR30146">
    <property type="entry name" value="LACI-RELATED TRANSCRIPTIONAL REPRESSOR"/>
    <property type="match status" value="1"/>
</dbReference>
<dbReference type="InterPro" id="IPR028082">
    <property type="entry name" value="Peripla_BP_I"/>
</dbReference>
<organism evidence="6 7">
    <name type="scientific">Dorea formicigenerans</name>
    <dbReference type="NCBI Taxonomy" id="39486"/>
    <lineage>
        <taxon>Bacteria</taxon>
        <taxon>Bacillati</taxon>
        <taxon>Bacillota</taxon>
        <taxon>Clostridia</taxon>
        <taxon>Lachnospirales</taxon>
        <taxon>Lachnospiraceae</taxon>
        <taxon>Dorea</taxon>
    </lineage>
</organism>
<keyword evidence="3" id="KW-0238">DNA-binding</keyword>
<dbReference type="GO" id="GO:0003700">
    <property type="term" value="F:DNA-binding transcription factor activity"/>
    <property type="evidence" value="ECO:0007669"/>
    <property type="project" value="TreeGrafter"/>
</dbReference>
<keyword evidence="2" id="KW-0805">Transcription regulation</keyword>
<dbReference type="PROSITE" id="PS50932">
    <property type="entry name" value="HTH_LACI_2"/>
    <property type="match status" value="1"/>
</dbReference>
<dbReference type="GO" id="GO:0000976">
    <property type="term" value="F:transcription cis-regulatory region binding"/>
    <property type="evidence" value="ECO:0007669"/>
    <property type="project" value="TreeGrafter"/>
</dbReference>
<dbReference type="PRINTS" id="PR00036">
    <property type="entry name" value="HTHLACI"/>
</dbReference>
<dbReference type="InterPro" id="IPR000843">
    <property type="entry name" value="HTH_LacI"/>
</dbReference>
<dbReference type="SUPFAM" id="SSF53822">
    <property type="entry name" value="Periplasmic binding protein-like I"/>
    <property type="match status" value="1"/>
</dbReference>
<dbReference type="CDD" id="cd06267">
    <property type="entry name" value="PBP1_LacI_sugar_binding-like"/>
    <property type="match status" value="1"/>
</dbReference>
<dbReference type="Gene3D" id="1.10.260.40">
    <property type="entry name" value="lambda repressor-like DNA-binding domains"/>
    <property type="match status" value="1"/>
</dbReference>
<dbReference type="InterPro" id="IPR010982">
    <property type="entry name" value="Lambda_DNA-bd_dom_sf"/>
</dbReference>
<dbReference type="PANTHER" id="PTHR30146:SF148">
    <property type="entry name" value="HTH-TYPE TRANSCRIPTIONAL REPRESSOR PURR-RELATED"/>
    <property type="match status" value="1"/>
</dbReference>
<evidence type="ECO:0000256" key="3">
    <source>
        <dbReference type="ARBA" id="ARBA00023125"/>
    </source>
</evidence>
<dbReference type="RefSeq" id="WP_005337991.1">
    <property type="nucleotide sequence ID" value="NZ_CABHNI010000047.1"/>
</dbReference>
<evidence type="ECO:0000256" key="4">
    <source>
        <dbReference type="ARBA" id="ARBA00023163"/>
    </source>
</evidence>
<keyword evidence="4" id="KW-0804">Transcription</keyword>
<name>A0A564UF59_9FIRM</name>
<gene>
    <name evidence="6" type="primary">ccpA_2</name>
    <name evidence="6" type="ORF">DFSSTS7063_02530</name>
</gene>
<feature type="domain" description="HTH lacI-type" evidence="5">
    <location>
        <begin position="1"/>
        <end position="55"/>
    </location>
</feature>
<dbReference type="AlphaFoldDB" id="A0A564UF59"/>
<dbReference type="SUPFAM" id="SSF47413">
    <property type="entry name" value="lambda repressor-like DNA-binding domains"/>
    <property type="match status" value="1"/>
</dbReference>
<sequence>MNIYDIAEKANVSPATVSRVINGNKSVREETRRKVQKIIEETNYVPNSLARNLSVGETRNIAFLAPDIENPFFSKILHGLSDTANHYGYNVFMYGTNDNLEIEHRILNDVQKERIKGLVIIPVSDKDKITAEKLESLEKNQIPIVLIDRDIIHAEFDGVFSDDCEGARQAVKCLIDSGHTRIAIITGERNSRPGRERLKGYEKALEESGIEKKSDYIVGGSFKENAAYQACQRLMDLKEPPTAIFTSNNLITLGCLKFMKDKDMKIGRDISMVCFDEIHELSCTDINLTTVDRPVYEMGCAALELLEYSFQSLTGNGKEKIMRRTNIVKTNLIIRGSEKLKK</sequence>
<evidence type="ECO:0000256" key="2">
    <source>
        <dbReference type="ARBA" id="ARBA00023015"/>
    </source>
</evidence>
<dbReference type="InterPro" id="IPR001761">
    <property type="entry name" value="Peripla_BP/Lac1_sug-bd_dom"/>
</dbReference>
<evidence type="ECO:0000313" key="6">
    <source>
        <dbReference type="EMBL" id="VUX18165.1"/>
    </source>
</evidence>
<protein>
    <submittedName>
        <fullName evidence="6">Catabolite control protein A</fullName>
    </submittedName>
</protein>
<proteinExistence type="predicted"/>
<dbReference type="PROSITE" id="PS00356">
    <property type="entry name" value="HTH_LACI_1"/>
    <property type="match status" value="1"/>
</dbReference>
<dbReference type="Proteomes" id="UP000358366">
    <property type="component" value="Unassembled WGS sequence"/>
</dbReference>
<reference evidence="6 7" key="1">
    <citation type="submission" date="2019-07" db="EMBL/GenBank/DDBJ databases">
        <authorList>
            <person name="Hibberd C M."/>
            <person name="Gehrig L. J."/>
            <person name="Chang H.-W."/>
            <person name="Venkatesh S."/>
        </authorList>
    </citation>
    <scope>NUCLEOTIDE SEQUENCE [LARGE SCALE GENOMIC DNA]</scope>
    <source>
        <strain evidence="6">Dorea_formicigenerans_SSTS_Bg7063</strain>
    </source>
</reference>
<dbReference type="Pfam" id="PF00532">
    <property type="entry name" value="Peripla_BP_1"/>
    <property type="match status" value="1"/>
</dbReference>
<evidence type="ECO:0000313" key="7">
    <source>
        <dbReference type="Proteomes" id="UP000358366"/>
    </source>
</evidence>
<evidence type="ECO:0000256" key="1">
    <source>
        <dbReference type="ARBA" id="ARBA00022491"/>
    </source>
</evidence>
<accession>A0A564UF59</accession>
<dbReference type="Gene3D" id="3.40.50.2300">
    <property type="match status" value="2"/>
</dbReference>